<proteinExistence type="predicted"/>
<dbReference type="Proteomes" id="UP000076798">
    <property type="component" value="Unassembled WGS sequence"/>
</dbReference>
<dbReference type="SUPFAM" id="SSF55658">
    <property type="entry name" value="L9 N-domain-like"/>
    <property type="match status" value="1"/>
</dbReference>
<evidence type="ECO:0000259" key="1">
    <source>
        <dbReference type="Pfam" id="PF01693"/>
    </source>
</evidence>
<dbReference type="InterPro" id="IPR037056">
    <property type="entry name" value="RNase_H1_N_sf"/>
</dbReference>
<dbReference type="Pfam" id="PF01693">
    <property type="entry name" value="Cauli_VI"/>
    <property type="match status" value="1"/>
</dbReference>
<evidence type="ECO:0000313" key="3">
    <source>
        <dbReference type="Proteomes" id="UP000076798"/>
    </source>
</evidence>
<keyword evidence="3" id="KW-1185">Reference proteome</keyword>
<feature type="domain" description="Ribonuclease H1 N-terminal" evidence="1">
    <location>
        <begin position="157"/>
        <end position="199"/>
    </location>
</feature>
<dbReference type="Gene3D" id="3.40.970.10">
    <property type="entry name" value="Ribonuclease H1, N-terminal domain"/>
    <property type="match status" value="1"/>
</dbReference>
<evidence type="ECO:0000313" key="2">
    <source>
        <dbReference type="EMBL" id="KZT38673.1"/>
    </source>
</evidence>
<dbReference type="InterPro" id="IPR011320">
    <property type="entry name" value="RNase_H1_N"/>
</dbReference>
<accession>A0A166DLZ9</accession>
<dbReference type="InterPro" id="IPR009027">
    <property type="entry name" value="Ribosomal_bL9/RNase_H1_N"/>
</dbReference>
<dbReference type="OrthoDB" id="3062648at2759"/>
<dbReference type="AlphaFoldDB" id="A0A166DLZ9"/>
<name>A0A166DLZ9_9AGAM</name>
<organism evidence="2 3">
    <name type="scientific">Sistotremastrum suecicum HHB10207 ss-3</name>
    <dbReference type="NCBI Taxonomy" id="1314776"/>
    <lineage>
        <taxon>Eukaryota</taxon>
        <taxon>Fungi</taxon>
        <taxon>Dikarya</taxon>
        <taxon>Basidiomycota</taxon>
        <taxon>Agaricomycotina</taxon>
        <taxon>Agaricomycetes</taxon>
        <taxon>Sistotremastrales</taxon>
        <taxon>Sistotremastraceae</taxon>
        <taxon>Sistotremastrum</taxon>
    </lineage>
</organism>
<gene>
    <name evidence="2" type="ORF">SISSUDRAFT_1061821</name>
</gene>
<dbReference type="EMBL" id="KV428059">
    <property type="protein sequence ID" value="KZT38673.1"/>
    <property type="molecule type" value="Genomic_DNA"/>
</dbReference>
<sequence length="298" mass="33526">MARARFQSIYKAAQANGSPHHFPLLVSPPAQPVKVIERVARHSMSDYSFSSIVDTIVWNLSTDIIFFAFYFLLVVLSARVIIWLLFRLFALLRSCLVYVLVSLRFMARNDLDSSEDQPEMMMRVNSMRVTAGFVPPGPWSPDRIVVREPPAGFVPRKWYSVTRGRYPGVYYSSAWADMQTNGCPGNHKEGFKLREEAEDNYKAALRGGQVQVDGTFWRPGALSNRVQFEDQGRSSAVQGASVPSVIPKEPRDHIIVEPDESFEGDDSTQGAWEQLDQGISEADLSAYIDAAEVEQARR</sequence>
<protein>
    <recommendedName>
        <fullName evidence="1">Ribonuclease H1 N-terminal domain-containing protein</fullName>
    </recommendedName>
</protein>
<reference evidence="2 3" key="1">
    <citation type="journal article" date="2016" name="Mol. Biol. Evol.">
        <title>Comparative Genomics of Early-Diverging Mushroom-Forming Fungi Provides Insights into the Origins of Lignocellulose Decay Capabilities.</title>
        <authorList>
            <person name="Nagy L.G."/>
            <person name="Riley R."/>
            <person name="Tritt A."/>
            <person name="Adam C."/>
            <person name="Daum C."/>
            <person name="Floudas D."/>
            <person name="Sun H."/>
            <person name="Yadav J.S."/>
            <person name="Pangilinan J."/>
            <person name="Larsson K.H."/>
            <person name="Matsuura K."/>
            <person name="Barry K."/>
            <person name="Labutti K."/>
            <person name="Kuo R."/>
            <person name="Ohm R.A."/>
            <person name="Bhattacharya S.S."/>
            <person name="Shirouzu T."/>
            <person name="Yoshinaga Y."/>
            <person name="Martin F.M."/>
            <person name="Grigoriev I.V."/>
            <person name="Hibbett D.S."/>
        </authorList>
    </citation>
    <scope>NUCLEOTIDE SEQUENCE [LARGE SCALE GENOMIC DNA]</scope>
    <source>
        <strain evidence="2 3">HHB10207 ss-3</strain>
    </source>
</reference>